<sequence>MNLHIGLFDANFLYGLYQVIAQIDQQLVQMKKIKMSKQSPCLPYIAFSSNKACSELTVVQGVECVEGPRCPFLV</sequence>
<organism evidence="1 2">
    <name type="scientific">Romanomermis culicivorax</name>
    <name type="common">Nematode worm</name>
    <dbReference type="NCBI Taxonomy" id="13658"/>
    <lineage>
        <taxon>Eukaryota</taxon>
        <taxon>Metazoa</taxon>
        <taxon>Ecdysozoa</taxon>
        <taxon>Nematoda</taxon>
        <taxon>Enoplea</taxon>
        <taxon>Dorylaimia</taxon>
        <taxon>Mermithida</taxon>
        <taxon>Mermithoidea</taxon>
        <taxon>Mermithidae</taxon>
        <taxon>Romanomermis</taxon>
    </lineage>
</organism>
<reference evidence="2" key="1">
    <citation type="submission" date="2022-11" db="UniProtKB">
        <authorList>
            <consortium name="WormBaseParasite"/>
        </authorList>
    </citation>
    <scope>IDENTIFICATION</scope>
</reference>
<dbReference type="Proteomes" id="UP000887565">
    <property type="component" value="Unplaced"/>
</dbReference>
<name>A0A915J0R9_ROMCU</name>
<accession>A0A915J0R9</accession>
<dbReference type="WBParaSite" id="nRc.2.0.1.t20056-RA">
    <property type="protein sequence ID" value="nRc.2.0.1.t20056-RA"/>
    <property type="gene ID" value="nRc.2.0.1.g20056"/>
</dbReference>
<protein>
    <submittedName>
        <fullName evidence="2">Uncharacterized protein</fullName>
    </submittedName>
</protein>
<keyword evidence="1" id="KW-1185">Reference proteome</keyword>
<evidence type="ECO:0000313" key="1">
    <source>
        <dbReference type="Proteomes" id="UP000887565"/>
    </source>
</evidence>
<dbReference type="AlphaFoldDB" id="A0A915J0R9"/>
<evidence type="ECO:0000313" key="2">
    <source>
        <dbReference type="WBParaSite" id="nRc.2.0.1.t20056-RA"/>
    </source>
</evidence>
<proteinExistence type="predicted"/>